<dbReference type="SUPFAM" id="SSF51905">
    <property type="entry name" value="FAD/NAD(P)-binding domain"/>
    <property type="match status" value="1"/>
</dbReference>
<dbReference type="GO" id="GO:0005737">
    <property type="term" value="C:cytoplasm"/>
    <property type="evidence" value="ECO:0007669"/>
    <property type="project" value="TreeGrafter"/>
</dbReference>
<feature type="domain" description="FAD dependent oxidoreductase" evidence="2">
    <location>
        <begin position="5"/>
        <end position="342"/>
    </location>
</feature>
<dbReference type="PANTHER" id="PTHR13847:SF287">
    <property type="entry name" value="FAD-DEPENDENT OXIDOREDUCTASE DOMAIN-CONTAINING PROTEIN 1"/>
    <property type="match status" value="1"/>
</dbReference>
<evidence type="ECO:0000313" key="4">
    <source>
        <dbReference type="Proteomes" id="UP001138757"/>
    </source>
</evidence>
<gene>
    <name evidence="3" type="ORF">KK488_06695</name>
</gene>
<dbReference type="AlphaFoldDB" id="A0A9X1DB06"/>
<dbReference type="Gene3D" id="3.50.50.60">
    <property type="entry name" value="FAD/NAD(P)-binding domain"/>
    <property type="match status" value="1"/>
</dbReference>
<dbReference type="GO" id="GO:0016491">
    <property type="term" value="F:oxidoreductase activity"/>
    <property type="evidence" value="ECO:0007669"/>
    <property type="project" value="UniProtKB-KW"/>
</dbReference>
<evidence type="ECO:0000256" key="1">
    <source>
        <dbReference type="ARBA" id="ARBA00023002"/>
    </source>
</evidence>
<dbReference type="RefSeq" id="WP_214622392.1">
    <property type="nucleotide sequence ID" value="NZ_JAHGAW010000004.1"/>
</dbReference>
<accession>A0A9X1DB06</accession>
<proteinExistence type="predicted"/>
<evidence type="ECO:0000313" key="3">
    <source>
        <dbReference type="EMBL" id="MBT2186634.1"/>
    </source>
</evidence>
<dbReference type="EMBL" id="JAHGAW010000004">
    <property type="protein sequence ID" value="MBT2186634.1"/>
    <property type="molecule type" value="Genomic_DNA"/>
</dbReference>
<dbReference type="InterPro" id="IPR036188">
    <property type="entry name" value="FAD/NAD-bd_sf"/>
</dbReference>
<protein>
    <submittedName>
        <fullName evidence="3">FAD-binding oxidoreductase</fullName>
    </submittedName>
</protein>
<comment type="caution">
    <text evidence="3">The sequence shown here is derived from an EMBL/GenBank/DDBJ whole genome shotgun (WGS) entry which is preliminary data.</text>
</comment>
<dbReference type="Gene3D" id="3.30.9.10">
    <property type="entry name" value="D-Amino Acid Oxidase, subunit A, domain 2"/>
    <property type="match status" value="1"/>
</dbReference>
<keyword evidence="1" id="KW-0560">Oxidoreductase</keyword>
<sequence>MTSVDILVVGGGMAGFSLAAQLAGHASVLLIEQEAQPAYHASGRSVAFWEESYGGPGVQPLTSASGPLLAVPDPAFADGPLMTPRGAFHVGQARDAGLAEAMLTDFAASGVTLARVERAQILADLPGLREGWTIGLAEPSMCDIDVAGLLGAYRRMARRGGVEVRLSTGLVAARREGAAWLAETSDGAAISCGMIVNAAGAWADDVARRCGLDGLGITPYRRTVVQLRCPQAPASFPLIAGLDGSFYFKAEGAGRIWLSPHDETPDVPHDVAPEELDVAIAIDRFQQVVDWEIEAVEHKWAGLRSFAPDRLPVYGADPRAPGFFWFAGQGGFGIQTAPAAALIGGALALGAAMPTAVAGIDASLYAPGRLVKA</sequence>
<evidence type="ECO:0000259" key="2">
    <source>
        <dbReference type="Pfam" id="PF01266"/>
    </source>
</evidence>
<dbReference type="PANTHER" id="PTHR13847">
    <property type="entry name" value="SARCOSINE DEHYDROGENASE-RELATED"/>
    <property type="match status" value="1"/>
</dbReference>
<reference evidence="3" key="1">
    <citation type="submission" date="2021-05" db="EMBL/GenBank/DDBJ databases">
        <title>Genome of Sphingobium sp. strain.</title>
        <authorList>
            <person name="Fan R."/>
        </authorList>
    </citation>
    <scope>NUCLEOTIDE SEQUENCE</scope>
    <source>
        <strain evidence="3">H33</strain>
    </source>
</reference>
<dbReference type="Proteomes" id="UP001138757">
    <property type="component" value="Unassembled WGS sequence"/>
</dbReference>
<dbReference type="InterPro" id="IPR006076">
    <property type="entry name" value="FAD-dep_OxRdtase"/>
</dbReference>
<organism evidence="3 4">
    <name type="scientific">Sphingobium nicotianae</name>
    <dbReference type="NCBI Taxonomy" id="2782607"/>
    <lineage>
        <taxon>Bacteria</taxon>
        <taxon>Pseudomonadati</taxon>
        <taxon>Pseudomonadota</taxon>
        <taxon>Alphaproteobacteria</taxon>
        <taxon>Sphingomonadales</taxon>
        <taxon>Sphingomonadaceae</taxon>
        <taxon>Sphingobium</taxon>
    </lineage>
</organism>
<name>A0A9X1DB06_9SPHN</name>
<dbReference type="Pfam" id="PF01266">
    <property type="entry name" value="DAO"/>
    <property type="match status" value="1"/>
</dbReference>
<keyword evidence="4" id="KW-1185">Reference proteome</keyword>